<dbReference type="AlphaFoldDB" id="A0A6P8EA28"/>
<dbReference type="PROSITE" id="PS51523">
    <property type="entry name" value="ZF_HD_DIMER"/>
    <property type="match status" value="1"/>
</dbReference>
<feature type="domain" description="ZF-HD dimerization-type" evidence="11">
    <location>
        <begin position="173"/>
        <end position="223"/>
    </location>
</feature>
<dbReference type="Gene3D" id="1.10.10.60">
    <property type="entry name" value="Homeodomain-like"/>
    <property type="match status" value="1"/>
</dbReference>
<dbReference type="SUPFAM" id="SSF46689">
    <property type="entry name" value="Homeodomain-like"/>
    <property type="match status" value="1"/>
</dbReference>
<keyword evidence="2" id="KW-0479">Metal-binding</keyword>
<dbReference type="PANTHER" id="PTHR31948:SF140">
    <property type="entry name" value="ZINC-FINGER HOMEODOMAIN PROTEIN 2"/>
    <property type="match status" value="1"/>
</dbReference>
<evidence type="ECO:0000256" key="1">
    <source>
        <dbReference type="ARBA" id="ARBA00004123"/>
    </source>
</evidence>
<keyword evidence="5" id="KW-0805">Transcription regulation</keyword>
<keyword evidence="12" id="KW-1185">Reference proteome</keyword>
<keyword evidence="9" id="KW-0539">Nucleus</keyword>
<dbReference type="GO" id="GO:0003700">
    <property type="term" value="F:DNA-binding transcription factor activity"/>
    <property type="evidence" value="ECO:0007669"/>
    <property type="project" value="TreeGrafter"/>
</dbReference>
<dbReference type="PANTHER" id="PTHR31948">
    <property type="entry name" value="ZINC-FINGER HOMEODOMAIN PROTEIN 2"/>
    <property type="match status" value="1"/>
</dbReference>
<dbReference type="GO" id="GO:0005634">
    <property type="term" value="C:nucleus"/>
    <property type="evidence" value="ECO:0007669"/>
    <property type="project" value="UniProtKB-SubCell"/>
</dbReference>
<dbReference type="Pfam" id="PF04770">
    <property type="entry name" value="ZF-HD_dimer"/>
    <property type="match status" value="1"/>
</dbReference>
<reference evidence="13" key="2">
    <citation type="submission" date="2025-08" db="UniProtKB">
        <authorList>
            <consortium name="RefSeq"/>
        </authorList>
    </citation>
    <scope>IDENTIFICATION</scope>
    <source>
        <tissue evidence="13">Leaf</tissue>
    </source>
</reference>
<evidence type="ECO:0000313" key="13">
    <source>
        <dbReference type="RefSeq" id="XP_031402078.1"/>
    </source>
</evidence>
<keyword evidence="4" id="KW-0862">Zinc</keyword>
<keyword evidence="7" id="KW-0371">Homeobox</keyword>
<evidence type="ECO:0000259" key="11">
    <source>
        <dbReference type="PROSITE" id="PS51523"/>
    </source>
</evidence>
<dbReference type="InterPro" id="IPR006456">
    <property type="entry name" value="ZF_HD_homeobox_Cys/His_dimer"/>
</dbReference>
<dbReference type="GeneID" id="116211722"/>
<dbReference type="NCBIfam" id="TIGR01565">
    <property type="entry name" value="homeo_ZF_HD"/>
    <property type="match status" value="1"/>
</dbReference>
<organism evidence="12 13">
    <name type="scientific">Punica granatum</name>
    <name type="common">Pomegranate</name>
    <dbReference type="NCBI Taxonomy" id="22663"/>
    <lineage>
        <taxon>Eukaryota</taxon>
        <taxon>Viridiplantae</taxon>
        <taxon>Streptophyta</taxon>
        <taxon>Embryophyta</taxon>
        <taxon>Tracheophyta</taxon>
        <taxon>Spermatophyta</taxon>
        <taxon>Magnoliopsida</taxon>
        <taxon>eudicotyledons</taxon>
        <taxon>Gunneridae</taxon>
        <taxon>Pentapetalae</taxon>
        <taxon>rosids</taxon>
        <taxon>malvids</taxon>
        <taxon>Myrtales</taxon>
        <taxon>Lythraceae</taxon>
        <taxon>Punica</taxon>
    </lineage>
</organism>
<dbReference type="InterPro" id="IPR009057">
    <property type="entry name" value="Homeodomain-like_sf"/>
</dbReference>
<dbReference type="NCBIfam" id="TIGR01566">
    <property type="entry name" value="ZF_HD_prot_N"/>
    <property type="match status" value="1"/>
</dbReference>
<dbReference type="RefSeq" id="XP_031402078.1">
    <property type="nucleotide sequence ID" value="XM_031546218.1"/>
</dbReference>
<evidence type="ECO:0000256" key="10">
    <source>
        <dbReference type="SAM" id="MobiDB-lite"/>
    </source>
</evidence>
<evidence type="ECO:0000256" key="7">
    <source>
        <dbReference type="ARBA" id="ARBA00023155"/>
    </source>
</evidence>
<sequence>MAGSFSHFYYCYYYIYISISTQTSPSPRVSLSIFYIQREDLQKPGGLDYLKGKAFTHMIRNILRNRKEEKMDTWDQHIELTGKRNRYARNDGGGSGGELSQQPSPLPLLASRRITGTAAASSPSPCPKQQEEEEPKPMLMPIVVMPNNSSISRTSCFQIHNNGTGRSSSAVRYRECQKNHAASIGGNATDGCGEFMPSGEEGSNLDALKCSACNCHRNFHRKVEVKLECSRSLSPCPDYGPSSSLLHNIESGKSIISLLKLPATGAVRSHGSPPMLTADSDRRASSVPLDLMDDAEKVKKRFRTKFTPEQKERMLAFADKANWKIQKLDDSVVQQFCRDIGIERRVLKVWMHNNKHTFAKKTSTT</sequence>
<proteinExistence type="predicted"/>
<gene>
    <name evidence="13" type="primary">LOC116211722</name>
</gene>
<evidence type="ECO:0000256" key="9">
    <source>
        <dbReference type="ARBA" id="ARBA00023242"/>
    </source>
</evidence>
<reference evidence="12" key="1">
    <citation type="journal article" date="2020" name="Plant Biotechnol. J.">
        <title>The pomegranate (Punica granatum L.) draft genome dissects genetic divergence between soft- and hard-seeded cultivars.</title>
        <authorList>
            <person name="Luo X."/>
            <person name="Li H."/>
            <person name="Wu Z."/>
            <person name="Yao W."/>
            <person name="Zhao P."/>
            <person name="Cao D."/>
            <person name="Yu H."/>
            <person name="Li K."/>
            <person name="Poudel K."/>
            <person name="Zhao D."/>
            <person name="Zhang F."/>
            <person name="Xia X."/>
            <person name="Chen L."/>
            <person name="Wang Q."/>
            <person name="Jing D."/>
            <person name="Cao S."/>
        </authorList>
    </citation>
    <scope>NUCLEOTIDE SEQUENCE [LARGE SCALE GENOMIC DNA]</scope>
    <source>
        <strain evidence="12">cv. Tunisia</strain>
    </source>
</reference>
<evidence type="ECO:0000256" key="4">
    <source>
        <dbReference type="ARBA" id="ARBA00022833"/>
    </source>
</evidence>
<dbReference type="InterPro" id="IPR006455">
    <property type="entry name" value="Homeodomain_ZF_HD"/>
</dbReference>
<dbReference type="GO" id="GO:0000976">
    <property type="term" value="F:transcription cis-regulatory region binding"/>
    <property type="evidence" value="ECO:0007669"/>
    <property type="project" value="TreeGrafter"/>
</dbReference>
<dbReference type="Proteomes" id="UP000515151">
    <property type="component" value="Chromosome 6"/>
</dbReference>
<evidence type="ECO:0000313" key="12">
    <source>
        <dbReference type="Proteomes" id="UP000515151"/>
    </source>
</evidence>
<keyword evidence="8" id="KW-0804">Transcription</keyword>
<feature type="region of interest" description="Disordered" evidence="10">
    <location>
        <begin position="117"/>
        <end position="136"/>
    </location>
</feature>
<comment type="subcellular location">
    <subcellularLocation>
        <location evidence="1">Nucleus</location>
    </subcellularLocation>
</comment>
<keyword evidence="6" id="KW-0238">DNA-binding</keyword>
<evidence type="ECO:0000256" key="6">
    <source>
        <dbReference type="ARBA" id="ARBA00023125"/>
    </source>
</evidence>
<dbReference type="OrthoDB" id="636896at2759"/>
<accession>A0A6P8EA28</accession>
<feature type="region of interest" description="Disordered" evidence="10">
    <location>
        <begin position="85"/>
        <end position="105"/>
    </location>
</feature>
<dbReference type="FunFam" id="1.10.10.60:FF:000257">
    <property type="entry name" value="Zinc-finger homeodomain protein 2"/>
    <property type="match status" value="1"/>
</dbReference>
<protein>
    <submittedName>
        <fullName evidence="13">Zinc-finger homeodomain protein 4-like</fullName>
    </submittedName>
</protein>
<evidence type="ECO:0000256" key="8">
    <source>
        <dbReference type="ARBA" id="ARBA00023163"/>
    </source>
</evidence>
<name>A0A6P8EA28_PUNGR</name>
<evidence type="ECO:0000256" key="5">
    <source>
        <dbReference type="ARBA" id="ARBA00023015"/>
    </source>
</evidence>
<keyword evidence="3" id="KW-0863">Zinc-finger</keyword>
<evidence type="ECO:0000256" key="2">
    <source>
        <dbReference type="ARBA" id="ARBA00022723"/>
    </source>
</evidence>
<dbReference type="GO" id="GO:0050793">
    <property type="term" value="P:regulation of developmental process"/>
    <property type="evidence" value="ECO:0007669"/>
    <property type="project" value="TreeGrafter"/>
</dbReference>
<evidence type="ECO:0000256" key="3">
    <source>
        <dbReference type="ARBA" id="ARBA00022771"/>
    </source>
</evidence>
<dbReference type="GO" id="GO:0008270">
    <property type="term" value="F:zinc ion binding"/>
    <property type="evidence" value="ECO:0007669"/>
    <property type="project" value="UniProtKB-KW"/>
</dbReference>